<evidence type="ECO:0000256" key="9">
    <source>
        <dbReference type="ARBA" id="ARBA00023157"/>
    </source>
</evidence>
<evidence type="ECO:0000256" key="8">
    <source>
        <dbReference type="ARBA" id="ARBA00023049"/>
    </source>
</evidence>
<keyword evidence="6" id="KW-0378">Hydrolase</keyword>
<feature type="domain" description="Peptidase M43 pregnancy-associated plasma-A" evidence="11">
    <location>
        <begin position="192"/>
        <end position="276"/>
    </location>
</feature>
<feature type="signal peptide" evidence="10">
    <location>
        <begin position="1"/>
        <end position="21"/>
    </location>
</feature>
<dbReference type="CDD" id="cd04275">
    <property type="entry name" value="ZnMc_pappalysin_like"/>
    <property type="match status" value="1"/>
</dbReference>
<evidence type="ECO:0000313" key="13">
    <source>
        <dbReference type="Proteomes" id="UP001338125"/>
    </source>
</evidence>
<dbReference type="InterPro" id="IPR024079">
    <property type="entry name" value="MetalloPept_cat_dom_sf"/>
</dbReference>
<keyword evidence="13" id="KW-1185">Reference proteome</keyword>
<evidence type="ECO:0000256" key="3">
    <source>
        <dbReference type="ARBA" id="ARBA00022670"/>
    </source>
</evidence>
<organism evidence="12 13">
    <name type="scientific">Cladobotryum mycophilum</name>
    <dbReference type="NCBI Taxonomy" id="491253"/>
    <lineage>
        <taxon>Eukaryota</taxon>
        <taxon>Fungi</taxon>
        <taxon>Dikarya</taxon>
        <taxon>Ascomycota</taxon>
        <taxon>Pezizomycotina</taxon>
        <taxon>Sordariomycetes</taxon>
        <taxon>Hypocreomycetidae</taxon>
        <taxon>Hypocreales</taxon>
        <taxon>Hypocreaceae</taxon>
        <taxon>Cladobotryum</taxon>
    </lineage>
</organism>
<evidence type="ECO:0000313" key="12">
    <source>
        <dbReference type="EMBL" id="KAK5998996.1"/>
    </source>
</evidence>
<evidence type="ECO:0000256" key="10">
    <source>
        <dbReference type="SAM" id="SignalP"/>
    </source>
</evidence>
<evidence type="ECO:0000256" key="5">
    <source>
        <dbReference type="ARBA" id="ARBA00022729"/>
    </source>
</evidence>
<keyword evidence="7" id="KW-0862">Zinc</keyword>
<reference evidence="12 13" key="1">
    <citation type="submission" date="2024-01" db="EMBL/GenBank/DDBJ databases">
        <title>Complete genome of Cladobotryum mycophilum ATHUM6906.</title>
        <authorList>
            <person name="Christinaki A.C."/>
            <person name="Myridakis A.I."/>
            <person name="Kouvelis V.N."/>
        </authorList>
    </citation>
    <scope>NUCLEOTIDE SEQUENCE [LARGE SCALE GENOMIC DNA]</scope>
    <source>
        <strain evidence="12 13">ATHUM6906</strain>
    </source>
</reference>
<keyword evidence="4" id="KW-0479">Metal-binding</keyword>
<dbReference type="GO" id="GO:0008237">
    <property type="term" value="F:metallopeptidase activity"/>
    <property type="evidence" value="ECO:0007669"/>
    <property type="project" value="UniProtKB-KW"/>
</dbReference>
<dbReference type="Gene3D" id="3.40.390.10">
    <property type="entry name" value="Collagenase (Catalytic Domain)"/>
    <property type="match status" value="1"/>
</dbReference>
<dbReference type="PANTHER" id="PTHR47466">
    <property type="match status" value="1"/>
</dbReference>
<evidence type="ECO:0000256" key="2">
    <source>
        <dbReference type="ARBA" id="ARBA00008721"/>
    </source>
</evidence>
<keyword evidence="5 10" id="KW-0732">Signal</keyword>
<comment type="similarity">
    <text evidence="2">Belongs to the peptidase M43B family.</text>
</comment>
<comment type="caution">
    <text evidence="12">The sequence shown here is derived from an EMBL/GenBank/DDBJ whole genome shotgun (WGS) entry which is preliminary data.</text>
</comment>
<evidence type="ECO:0000256" key="6">
    <source>
        <dbReference type="ARBA" id="ARBA00022801"/>
    </source>
</evidence>
<name>A0ABR0T3I8_9HYPO</name>
<evidence type="ECO:0000256" key="7">
    <source>
        <dbReference type="ARBA" id="ARBA00022833"/>
    </source>
</evidence>
<evidence type="ECO:0000256" key="4">
    <source>
        <dbReference type="ARBA" id="ARBA00022723"/>
    </source>
</evidence>
<dbReference type="Proteomes" id="UP001338125">
    <property type="component" value="Unassembled WGS sequence"/>
</dbReference>
<keyword evidence="3" id="KW-0645">Protease</keyword>
<dbReference type="Pfam" id="PF05572">
    <property type="entry name" value="Peptidase_M43"/>
    <property type="match status" value="1"/>
</dbReference>
<dbReference type="EMBL" id="JAVFKD010000001">
    <property type="protein sequence ID" value="KAK5998996.1"/>
    <property type="molecule type" value="Genomic_DNA"/>
</dbReference>
<accession>A0ABR0T3I8</accession>
<keyword evidence="9" id="KW-1015">Disulfide bond</keyword>
<sequence length="282" mass="31308">MPLLSIITLTLAATAAICASASPEPIGRDSFYCGFQTNDKHRVISEQFAKEEANHRKDGLVARQDIKVNVYVHILASAKDKSLGFLNDNTIQAQLGVMNQDYAPTGISFTLVGVDRTVHANWSMDQDGDNMRQKLRKGDYRDLNLYFIPGIRIFGYCTLPQMVRPGTQEFFSDGCTIRSDTVPGGGLKDYNLGKTAVHEVGHWFGLFHTFEGGCSDPGDYIGDTPAQGAASTGCPVGKDSCQWLPGLDPIHNYMDYSIDSCYQNFTPEQIQRMHSFWNKFRA</sequence>
<feature type="chain" id="PRO_5046191114" evidence="10">
    <location>
        <begin position="22"/>
        <end position="282"/>
    </location>
</feature>
<dbReference type="InterPro" id="IPR008754">
    <property type="entry name" value="Peptidase_M43"/>
</dbReference>
<dbReference type="SUPFAM" id="SSF55486">
    <property type="entry name" value="Metalloproteases ('zincins'), catalytic domain"/>
    <property type="match status" value="1"/>
</dbReference>
<evidence type="ECO:0000256" key="1">
    <source>
        <dbReference type="ARBA" id="ARBA00003174"/>
    </source>
</evidence>
<comment type="function">
    <text evidence="1">Secreted metalloproteinase that allows assimilation of proteinaceous substrates.</text>
</comment>
<evidence type="ECO:0000259" key="11">
    <source>
        <dbReference type="Pfam" id="PF05572"/>
    </source>
</evidence>
<dbReference type="PANTHER" id="PTHR47466:SF1">
    <property type="entry name" value="METALLOPROTEASE MEP1 (AFU_ORTHOLOGUE AFUA_1G07730)-RELATED"/>
    <property type="match status" value="1"/>
</dbReference>
<gene>
    <name evidence="12" type="ORF">PT974_01381</name>
</gene>
<proteinExistence type="inferred from homology"/>
<protein>
    <submittedName>
        <fullName evidence="12">Extracellular metalloprotease</fullName>
    </submittedName>
</protein>
<keyword evidence="8 12" id="KW-0482">Metalloprotease</keyword>